<name>A0A0N4U5E1_DRAME</name>
<evidence type="ECO:0000256" key="6">
    <source>
        <dbReference type="ARBA" id="ARBA00023136"/>
    </source>
</evidence>
<evidence type="ECO:0000313" key="13">
    <source>
        <dbReference type="WBParaSite" id="DME_0000206001-mRNA-1"/>
    </source>
</evidence>
<evidence type="ECO:0000259" key="9">
    <source>
        <dbReference type="PROSITE" id="PS50156"/>
    </source>
</evidence>
<proteinExistence type="inferred from homology"/>
<dbReference type="OrthoDB" id="6510177at2759"/>
<feature type="transmembrane region" description="Helical" evidence="8">
    <location>
        <begin position="403"/>
        <end position="431"/>
    </location>
</feature>
<feature type="transmembrane region" description="Helical" evidence="8">
    <location>
        <begin position="884"/>
        <end position="907"/>
    </location>
</feature>
<dbReference type="FunFam" id="1.20.1640.10:FF:000013">
    <property type="entry name" value="PaTched Related family"/>
    <property type="match status" value="1"/>
</dbReference>
<protein>
    <submittedName>
        <fullName evidence="13">SSD domain-containing protein</fullName>
    </submittedName>
</protein>
<accession>A0A0N4U5E1</accession>
<dbReference type="EMBL" id="UYYG01001155">
    <property type="protein sequence ID" value="VDN56447.1"/>
    <property type="molecule type" value="Genomic_DNA"/>
</dbReference>
<evidence type="ECO:0000256" key="2">
    <source>
        <dbReference type="ARBA" id="ARBA00005585"/>
    </source>
</evidence>
<evidence type="ECO:0000256" key="3">
    <source>
        <dbReference type="ARBA" id="ARBA00022475"/>
    </source>
</evidence>
<evidence type="ECO:0000256" key="5">
    <source>
        <dbReference type="ARBA" id="ARBA00022989"/>
    </source>
</evidence>
<keyword evidence="4 8" id="KW-0812">Transmembrane</keyword>
<dbReference type="Proteomes" id="UP000038040">
    <property type="component" value="Unplaced"/>
</dbReference>
<keyword evidence="5 8" id="KW-1133">Transmembrane helix</keyword>
<feature type="transmembrane region" description="Helical" evidence="8">
    <location>
        <begin position="377"/>
        <end position="397"/>
    </location>
</feature>
<dbReference type="InterPro" id="IPR003392">
    <property type="entry name" value="PTHD_SSD"/>
</dbReference>
<dbReference type="WBParaSite" id="DME_0000206001-mRNA-1">
    <property type="protein sequence ID" value="DME_0000206001-mRNA-1"/>
    <property type="gene ID" value="DME_0000206001"/>
</dbReference>
<feature type="domain" description="SSD" evidence="9">
    <location>
        <begin position="271"/>
        <end position="431"/>
    </location>
</feature>
<dbReference type="AlphaFoldDB" id="A0A0N4U5E1"/>
<keyword evidence="3" id="KW-1003">Cell membrane</keyword>
<keyword evidence="7" id="KW-0325">Glycoprotein</keyword>
<dbReference type="GO" id="GO:0030659">
    <property type="term" value="C:cytoplasmic vesicle membrane"/>
    <property type="evidence" value="ECO:0007669"/>
    <property type="project" value="TreeGrafter"/>
</dbReference>
<feature type="transmembrane region" description="Helical" evidence="8">
    <location>
        <begin position="838"/>
        <end position="863"/>
    </location>
</feature>
<feature type="transmembrane region" description="Helical" evidence="8">
    <location>
        <begin position="269"/>
        <end position="287"/>
    </location>
</feature>
<evidence type="ECO:0000256" key="8">
    <source>
        <dbReference type="SAM" id="Phobius"/>
    </source>
</evidence>
<feature type="transmembrane region" description="Helical" evidence="8">
    <location>
        <begin position="779"/>
        <end position="805"/>
    </location>
</feature>
<dbReference type="PANTHER" id="PTHR10796">
    <property type="entry name" value="PATCHED-RELATED"/>
    <property type="match status" value="1"/>
</dbReference>
<dbReference type="GO" id="GO:0018996">
    <property type="term" value="P:molting cycle, collagen and cuticulin-based cuticle"/>
    <property type="evidence" value="ECO:0007669"/>
    <property type="project" value="TreeGrafter"/>
</dbReference>
<keyword evidence="12" id="KW-1185">Reference proteome</keyword>
<feature type="transmembrane region" description="Helical" evidence="8">
    <location>
        <begin position="337"/>
        <end position="357"/>
    </location>
</feature>
<feature type="transmembrane region" description="Helical" evidence="8">
    <location>
        <begin position="584"/>
        <end position="605"/>
    </location>
</feature>
<feature type="transmembrane region" description="Helical" evidence="8">
    <location>
        <begin position="308"/>
        <end position="331"/>
    </location>
</feature>
<comment type="subcellular location">
    <subcellularLocation>
        <location evidence="1">Cell membrane</location>
        <topology evidence="1">Multi-pass membrane protein</topology>
    </subcellularLocation>
</comment>
<dbReference type="Pfam" id="PF02460">
    <property type="entry name" value="Patched"/>
    <property type="match status" value="1"/>
</dbReference>
<evidence type="ECO:0000256" key="1">
    <source>
        <dbReference type="ARBA" id="ARBA00004651"/>
    </source>
</evidence>
<reference evidence="10 12" key="2">
    <citation type="submission" date="2018-11" db="EMBL/GenBank/DDBJ databases">
        <authorList>
            <consortium name="Pathogen Informatics"/>
        </authorList>
    </citation>
    <scope>NUCLEOTIDE SEQUENCE [LARGE SCALE GENOMIC DNA]</scope>
</reference>
<organism evidence="11 13">
    <name type="scientific">Dracunculus medinensis</name>
    <name type="common">Guinea worm</name>
    <dbReference type="NCBI Taxonomy" id="318479"/>
    <lineage>
        <taxon>Eukaryota</taxon>
        <taxon>Metazoa</taxon>
        <taxon>Ecdysozoa</taxon>
        <taxon>Nematoda</taxon>
        <taxon>Chromadorea</taxon>
        <taxon>Rhabditida</taxon>
        <taxon>Spirurina</taxon>
        <taxon>Dracunculoidea</taxon>
        <taxon>Dracunculidae</taxon>
        <taxon>Dracunculus</taxon>
    </lineage>
</organism>
<evidence type="ECO:0000313" key="12">
    <source>
        <dbReference type="Proteomes" id="UP000274756"/>
    </source>
</evidence>
<dbReference type="Gene3D" id="1.20.1640.10">
    <property type="entry name" value="Multidrug efflux transporter AcrB transmembrane domain"/>
    <property type="match status" value="2"/>
</dbReference>
<sequence>MGHSSIEPKIRRIFQWYGNFAYRWRWLLFIVPLLITPLFTIGFIRLNTLKIDDPTYVFTPRDARWRYELKTFSTLWPLNDNKFLPGKSFEIKRIIDILIRAADHGDILRTDILEEIEELNKWIMLNITIPSAKEDIILSYQDLCLNYDWICGANEHILMLKDRIKLGKLIDLSFPKGGNKDTPIYLGTVLGDITLEPKNSTLKNVGITRLSYFLKQEPISALQYSSQFAYAVEKFLNNYKSNKLIITFAHSHSLEDGLEQNAKHFTPNFIFSFVILSFYAIIFSFVLRKNTKNQGIDWIRSKPYVACAGLFTTVLAVCSGFGMMLLLGVPYNVINTIIPFLLIAIGIDDMFIMNACWNQTAQSRSVAERMSDMMAHAGVAISITNITDILSFAIGCISELPGIQFFCSYACISIAFCYLYQLTFFTAFMAIMGNLEERKRHCLFFYRLTNDMKKTSKATIDAEISKCRNGNQEQINHSQRVKSLSGSSTVSYISEITAASGKSKHLVHISQKGKLNGNKSQSKKGWKIVCKGNSLKERTERPSKNRIKPLQDHKDSAQTTEANTFRYFFSNIFAPILLRSEVKALICIFYTAFIGFALVGCLNFKEGLNPENLVTNDHYIAHYFHELKKFWVIGQQLNVAIINPPNLTNSVNRDLIFNVVSSFENTEYTIGREGTVFFLLEYLNYLDELNAETEDTSRIWDIKLKRWLKYTGGSNQWAADIKYNETDASFQAFRFQITMKNIIEPNDHKIATKLLREIADRQPFHVQIYHETFPFADQYLIIVPATIRNIIISIICMGIVALLLVPNIFCCILIIYSIISINIGVFGYMTFWRVNLDAVSMISIIMSIGFAVDLSAHITYAFVTSTGKTNRRVTHALESLGWPIFQGATSTIAGITILYFVDAYIILTFFKTIWLTMVIGLTHGLLFLPVALSFFPIKCLNTPDDVVL</sequence>
<dbReference type="GO" id="GO:0006897">
    <property type="term" value="P:endocytosis"/>
    <property type="evidence" value="ECO:0007669"/>
    <property type="project" value="TreeGrafter"/>
</dbReference>
<dbReference type="GO" id="GO:0005886">
    <property type="term" value="C:plasma membrane"/>
    <property type="evidence" value="ECO:0007669"/>
    <property type="project" value="UniProtKB-SubCell"/>
</dbReference>
<dbReference type="PROSITE" id="PS50156">
    <property type="entry name" value="SSD"/>
    <property type="match status" value="1"/>
</dbReference>
<evidence type="ECO:0000256" key="4">
    <source>
        <dbReference type="ARBA" id="ARBA00022692"/>
    </source>
</evidence>
<dbReference type="FunFam" id="1.20.1640.10:FF:000047">
    <property type="entry name" value="PaTched Related family"/>
    <property type="match status" value="1"/>
</dbReference>
<keyword evidence="6 8" id="KW-0472">Membrane</keyword>
<dbReference type="SUPFAM" id="SSF82866">
    <property type="entry name" value="Multidrug efflux transporter AcrB transmembrane domain"/>
    <property type="match status" value="2"/>
</dbReference>
<dbReference type="InterPro" id="IPR051697">
    <property type="entry name" value="Patched_domain-protein"/>
</dbReference>
<dbReference type="InterPro" id="IPR000731">
    <property type="entry name" value="SSD"/>
</dbReference>
<evidence type="ECO:0000313" key="11">
    <source>
        <dbReference type="Proteomes" id="UP000038040"/>
    </source>
</evidence>
<feature type="transmembrane region" description="Helical" evidence="8">
    <location>
        <begin position="812"/>
        <end position="832"/>
    </location>
</feature>
<evidence type="ECO:0000256" key="7">
    <source>
        <dbReference type="ARBA" id="ARBA00023180"/>
    </source>
</evidence>
<reference evidence="13" key="1">
    <citation type="submission" date="2017-02" db="UniProtKB">
        <authorList>
            <consortium name="WormBaseParasite"/>
        </authorList>
    </citation>
    <scope>IDENTIFICATION</scope>
</reference>
<feature type="transmembrane region" description="Helical" evidence="8">
    <location>
        <begin position="21"/>
        <end position="44"/>
    </location>
</feature>
<feature type="transmembrane region" description="Helical" evidence="8">
    <location>
        <begin position="913"/>
        <end position="935"/>
    </location>
</feature>
<gene>
    <name evidence="10" type="ORF">DME_LOCUS6420</name>
</gene>
<dbReference type="Proteomes" id="UP000274756">
    <property type="component" value="Unassembled WGS sequence"/>
</dbReference>
<dbReference type="PANTHER" id="PTHR10796:SF193">
    <property type="entry name" value="SSD DOMAIN-CONTAINING PROTEIN"/>
    <property type="match status" value="1"/>
</dbReference>
<evidence type="ECO:0000313" key="10">
    <source>
        <dbReference type="EMBL" id="VDN56447.1"/>
    </source>
</evidence>
<comment type="similarity">
    <text evidence="2">Belongs to the patched family.</text>
</comment>